<dbReference type="OrthoDB" id="5459937at2"/>
<gene>
    <name evidence="2" type="ORF">EAH89_18780</name>
</gene>
<dbReference type="SUPFAM" id="SSF55729">
    <property type="entry name" value="Acyl-CoA N-acyltransferases (Nat)"/>
    <property type="match status" value="1"/>
</dbReference>
<reference evidence="2 3" key="1">
    <citation type="journal article" date="2019" name="Environ. Microbiol.">
        <title>Species interactions and distinct microbial communities in high Arctic permafrost affected cryosols are associated with the CH4 and CO2 gas fluxes.</title>
        <authorList>
            <person name="Altshuler I."/>
            <person name="Hamel J."/>
            <person name="Turney S."/>
            <person name="Magnuson E."/>
            <person name="Levesque R."/>
            <person name="Greer C."/>
            <person name="Whyte L.G."/>
        </authorList>
    </citation>
    <scope>NUCLEOTIDE SEQUENCE [LARGE SCALE GENOMIC DNA]</scope>
    <source>
        <strain evidence="2 3">S9.3B</strain>
    </source>
</reference>
<dbReference type="GO" id="GO:0016747">
    <property type="term" value="F:acyltransferase activity, transferring groups other than amino-acyl groups"/>
    <property type="evidence" value="ECO:0007669"/>
    <property type="project" value="InterPro"/>
</dbReference>
<sequence length="183" mass="19893">MPLDSTLTGIRPASEADMTAITAIYAHHVRQGSASFETKVPDVVEMARRRATLLEGGFPYVVAEDNSEVLGYAYAGAYRPRAAYCNTVEDSIYLRPDATGRGLGSHLLTALIEACEAQGFRQMIAVVGDSANTPSIRLHERQGFRRIGTLEAVGHKHGRWLEVVLLQRRLGEGASSAPQVRDA</sequence>
<dbReference type="Proteomes" id="UP000317078">
    <property type="component" value="Unassembled WGS sequence"/>
</dbReference>
<organism evidence="2 3">
    <name type="scientific">Muricoccus nepalensis</name>
    <dbReference type="NCBI Taxonomy" id="1854500"/>
    <lineage>
        <taxon>Bacteria</taxon>
        <taxon>Pseudomonadati</taxon>
        <taxon>Pseudomonadota</taxon>
        <taxon>Alphaproteobacteria</taxon>
        <taxon>Acetobacterales</taxon>
        <taxon>Roseomonadaceae</taxon>
        <taxon>Muricoccus</taxon>
    </lineage>
</organism>
<dbReference type="InterPro" id="IPR016181">
    <property type="entry name" value="Acyl_CoA_acyltransferase"/>
</dbReference>
<dbReference type="PROSITE" id="PS51186">
    <property type="entry name" value="GNAT"/>
    <property type="match status" value="1"/>
</dbReference>
<dbReference type="AlphaFoldDB" id="A0A502FS51"/>
<dbReference type="Gene3D" id="3.40.630.30">
    <property type="match status" value="1"/>
</dbReference>
<feature type="domain" description="N-acetyltransferase" evidence="1">
    <location>
        <begin position="8"/>
        <end position="171"/>
    </location>
</feature>
<dbReference type="RefSeq" id="WP_140885272.1">
    <property type="nucleotide sequence ID" value="NZ_RCZP01000022.1"/>
</dbReference>
<dbReference type="PANTHER" id="PTHR43072:SF8">
    <property type="entry name" value="ACYLTRANSFERASE FABY-RELATED"/>
    <property type="match status" value="1"/>
</dbReference>
<dbReference type="Pfam" id="PF00583">
    <property type="entry name" value="Acetyltransf_1"/>
    <property type="match status" value="1"/>
</dbReference>
<name>A0A502FS51_9PROT</name>
<dbReference type="CDD" id="cd04301">
    <property type="entry name" value="NAT_SF"/>
    <property type="match status" value="1"/>
</dbReference>
<dbReference type="EMBL" id="RCZP01000022">
    <property type="protein sequence ID" value="TPG52285.1"/>
    <property type="molecule type" value="Genomic_DNA"/>
</dbReference>
<accession>A0A502FS51</accession>
<dbReference type="InterPro" id="IPR000182">
    <property type="entry name" value="GNAT_dom"/>
</dbReference>
<dbReference type="PANTHER" id="PTHR43072">
    <property type="entry name" value="N-ACETYLTRANSFERASE"/>
    <property type="match status" value="1"/>
</dbReference>
<evidence type="ECO:0000313" key="2">
    <source>
        <dbReference type="EMBL" id="TPG52285.1"/>
    </source>
</evidence>
<evidence type="ECO:0000259" key="1">
    <source>
        <dbReference type="PROSITE" id="PS51186"/>
    </source>
</evidence>
<keyword evidence="3" id="KW-1185">Reference proteome</keyword>
<evidence type="ECO:0000313" key="3">
    <source>
        <dbReference type="Proteomes" id="UP000317078"/>
    </source>
</evidence>
<comment type="caution">
    <text evidence="2">The sequence shown here is derived from an EMBL/GenBank/DDBJ whole genome shotgun (WGS) entry which is preliminary data.</text>
</comment>
<proteinExistence type="predicted"/>
<keyword evidence="2" id="KW-0808">Transferase</keyword>
<protein>
    <submittedName>
        <fullName evidence="2">N-acetyltransferase family protein</fullName>
    </submittedName>
</protein>